<name>A0A7W6CKK4_9HYPH</name>
<dbReference type="RefSeq" id="WP_183898543.1">
    <property type="nucleotide sequence ID" value="NZ_JACIDW010000001.1"/>
</dbReference>
<reference evidence="1 2" key="1">
    <citation type="submission" date="2020-08" db="EMBL/GenBank/DDBJ databases">
        <title>Genomic Encyclopedia of Type Strains, Phase IV (KMG-IV): sequencing the most valuable type-strain genomes for metagenomic binning, comparative biology and taxonomic classification.</title>
        <authorList>
            <person name="Goeker M."/>
        </authorList>
    </citation>
    <scope>NUCLEOTIDE SEQUENCE [LARGE SCALE GENOMIC DNA]</scope>
    <source>
        <strain evidence="1 2">DSM 26575</strain>
    </source>
</reference>
<evidence type="ECO:0000313" key="2">
    <source>
        <dbReference type="Proteomes" id="UP000582090"/>
    </source>
</evidence>
<sequence>MRLFRSRTGHHHSVWKRDTTGRAYASHGRFRLTINGANERWFYRVSDMNGELPSVDSNPFPTERETMKAVQAELDATAGELPPPPEY</sequence>
<accession>A0A7W6CKK4</accession>
<dbReference type="AlphaFoldDB" id="A0A7W6CKK4"/>
<comment type="caution">
    <text evidence="1">The sequence shown here is derived from an EMBL/GenBank/DDBJ whole genome shotgun (WGS) entry which is preliminary data.</text>
</comment>
<keyword evidence="2" id="KW-1185">Reference proteome</keyword>
<evidence type="ECO:0008006" key="3">
    <source>
        <dbReference type="Google" id="ProtNLM"/>
    </source>
</evidence>
<organism evidence="1 2">
    <name type="scientific">Rhizobium metallidurans</name>
    <dbReference type="NCBI Taxonomy" id="1265931"/>
    <lineage>
        <taxon>Bacteria</taxon>
        <taxon>Pseudomonadati</taxon>
        <taxon>Pseudomonadota</taxon>
        <taxon>Alphaproteobacteria</taxon>
        <taxon>Hyphomicrobiales</taxon>
        <taxon>Rhizobiaceae</taxon>
        <taxon>Rhizobium/Agrobacterium group</taxon>
        <taxon>Rhizobium</taxon>
    </lineage>
</organism>
<protein>
    <recommendedName>
        <fullName evidence="3">DUF1508 domain-containing protein</fullName>
    </recommendedName>
</protein>
<dbReference type="EMBL" id="JACIDW010000001">
    <property type="protein sequence ID" value="MBB3962837.1"/>
    <property type="molecule type" value="Genomic_DNA"/>
</dbReference>
<gene>
    <name evidence="1" type="ORF">GGQ67_000455</name>
</gene>
<evidence type="ECO:0000313" key="1">
    <source>
        <dbReference type="EMBL" id="MBB3962837.1"/>
    </source>
</evidence>
<proteinExistence type="predicted"/>
<dbReference type="Proteomes" id="UP000582090">
    <property type="component" value="Unassembled WGS sequence"/>
</dbReference>